<dbReference type="RefSeq" id="WP_106090835.1">
    <property type="nucleotide sequence ID" value="NZ_PVNL01000074.1"/>
</dbReference>
<dbReference type="Proteomes" id="UP000238823">
    <property type="component" value="Unassembled WGS sequence"/>
</dbReference>
<evidence type="ECO:0000313" key="3">
    <source>
        <dbReference type="Proteomes" id="UP000238823"/>
    </source>
</evidence>
<dbReference type="Gene3D" id="3.40.50.300">
    <property type="entry name" value="P-loop containing nucleotide triphosphate hydrolases"/>
    <property type="match status" value="1"/>
</dbReference>
<evidence type="ECO:0000313" key="2">
    <source>
        <dbReference type="EMBL" id="PRQ06551.1"/>
    </source>
</evidence>
<protein>
    <submittedName>
        <fullName evidence="2">Sulfotransferase domain protein</fullName>
    </submittedName>
</protein>
<comment type="caution">
    <text evidence="2">The sequence shown here is derived from an EMBL/GenBank/DDBJ whole genome shotgun (WGS) entry which is preliminary data.</text>
</comment>
<name>A0A2S9YN87_9BACT</name>
<accession>A0A2S9YN87</accession>
<dbReference type="PANTHER" id="PTHR12788:SF10">
    <property type="entry name" value="PROTEIN-TYROSINE SULFOTRANSFERASE"/>
    <property type="match status" value="1"/>
</dbReference>
<dbReference type="GO" id="GO:0008476">
    <property type="term" value="F:protein-tyrosine sulfotransferase activity"/>
    <property type="evidence" value="ECO:0007669"/>
    <property type="project" value="InterPro"/>
</dbReference>
<dbReference type="Pfam" id="PF13469">
    <property type="entry name" value="Sulfotransfer_3"/>
    <property type="match status" value="1"/>
</dbReference>
<evidence type="ECO:0000256" key="1">
    <source>
        <dbReference type="ARBA" id="ARBA00022679"/>
    </source>
</evidence>
<reference evidence="2 3" key="1">
    <citation type="submission" date="2018-03" db="EMBL/GenBank/DDBJ databases">
        <title>Draft Genome Sequences of the Obligatory Marine Myxobacteria Enhygromyxa salina SWB007.</title>
        <authorList>
            <person name="Poehlein A."/>
            <person name="Moghaddam J.A."/>
            <person name="Harms H."/>
            <person name="Alanjari M."/>
            <person name="Koenig G.M."/>
            <person name="Daniel R."/>
            <person name="Schaeberle T.F."/>
        </authorList>
    </citation>
    <scope>NUCLEOTIDE SEQUENCE [LARGE SCALE GENOMIC DNA]</scope>
    <source>
        <strain evidence="2 3">SWB007</strain>
    </source>
</reference>
<proteinExistence type="predicted"/>
<dbReference type="SUPFAM" id="SSF52540">
    <property type="entry name" value="P-loop containing nucleoside triphosphate hydrolases"/>
    <property type="match status" value="1"/>
</dbReference>
<gene>
    <name evidence="2" type="ORF">ENSA7_38710</name>
</gene>
<dbReference type="OrthoDB" id="3337911at2"/>
<keyword evidence="1 2" id="KW-0808">Transferase</keyword>
<dbReference type="InterPro" id="IPR027417">
    <property type="entry name" value="P-loop_NTPase"/>
</dbReference>
<dbReference type="AlphaFoldDB" id="A0A2S9YN87"/>
<organism evidence="2 3">
    <name type="scientific">Enhygromyxa salina</name>
    <dbReference type="NCBI Taxonomy" id="215803"/>
    <lineage>
        <taxon>Bacteria</taxon>
        <taxon>Pseudomonadati</taxon>
        <taxon>Myxococcota</taxon>
        <taxon>Polyangia</taxon>
        <taxon>Nannocystales</taxon>
        <taxon>Nannocystaceae</taxon>
        <taxon>Enhygromyxa</taxon>
    </lineage>
</organism>
<dbReference type="PANTHER" id="PTHR12788">
    <property type="entry name" value="PROTEIN-TYROSINE SULFOTRANSFERASE 2"/>
    <property type="match status" value="1"/>
</dbReference>
<dbReference type="InterPro" id="IPR026634">
    <property type="entry name" value="TPST-like"/>
</dbReference>
<sequence>MSGKPGIVVLGSPRSGTTLLRRLLDAHPNIACPPETYLLSAAARFLHADQFAAGLRIGVLDGLSFAGFEEAEVLARLRGLTFGFLRDYAERVGKPRWAEKTAFDAFHLAEIRRLCEGHVKFICIQRHGLDVAVSLRDLVDKTGGYVQELHDYVRRYPEPLEAMARAWIDTATAIAELADSSEDAISLRYEDLSADPAAQMQRVFEFLDEPWDDELVGRALAGTGQVGFGDWKTYARSSVDRSSVDRWRSLPEPVQVKLAQICNPTLERLGYARIESDDDEDDADAARRRYEFGLLLNRMKNEDS</sequence>
<dbReference type="EMBL" id="PVNL01000074">
    <property type="protein sequence ID" value="PRQ06551.1"/>
    <property type="molecule type" value="Genomic_DNA"/>
</dbReference>